<feature type="region of interest" description="Disordered" evidence="1">
    <location>
        <begin position="1"/>
        <end position="46"/>
    </location>
</feature>
<comment type="caution">
    <text evidence="2">The sequence shown here is derived from an EMBL/GenBank/DDBJ whole genome shotgun (WGS) entry which is preliminary data.</text>
</comment>
<evidence type="ECO:0000256" key="1">
    <source>
        <dbReference type="SAM" id="MobiDB-lite"/>
    </source>
</evidence>
<gene>
    <name evidence="2" type="ORF">TrVE_jg3611</name>
</gene>
<protein>
    <recommendedName>
        <fullName evidence="4">Methyltransferase domain-containing protein</fullName>
    </recommendedName>
</protein>
<proteinExistence type="predicted"/>
<keyword evidence="3" id="KW-1185">Reference proteome</keyword>
<evidence type="ECO:0000313" key="3">
    <source>
        <dbReference type="Proteomes" id="UP001165160"/>
    </source>
</evidence>
<organism evidence="2 3">
    <name type="scientific">Triparma verrucosa</name>
    <dbReference type="NCBI Taxonomy" id="1606542"/>
    <lineage>
        <taxon>Eukaryota</taxon>
        <taxon>Sar</taxon>
        <taxon>Stramenopiles</taxon>
        <taxon>Ochrophyta</taxon>
        <taxon>Bolidophyceae</taxon>
        <taxon>Parmales</taxon>
        <taxon>Triparmaceae</taxon>
        <taxon>Triparma</taxon>
    </lineage>
</organism>
<dbReference type="Gene3D" id="3.40.50.150">
    <property type="entry name" value="Vaccinia Virus protein VP39"/>
    <property type="match status" value="1"/>
</dbReference>
<dbReference type="InterPro" id="IPR029063">
    <property type="entry name" value="SAM-dependent_MTases_sf"/>
</dbReference>
<dbReference type="SUPFAM" id="SSF53335">
    <property type="entry name" value="S-adenosyl-L-methionine-dependent methyltransferases"/>
    <property type="match status" value="1"/>
</dbReference>
<dbReference type="Proteomes" id="UP001165160">
    <property type="component" value="Unassembled WGS sequence"/>
</dbReference>
<dbReference type="AlphaFoldDB" id="A0A9W7F582"/>
<reference evidence="3" key="1">
    <citation type="journal article" date="2023" name="Commun. Biol.">
        <title>Genome analysis of Parmales, the sister group of diatoms, reveals the evolutionary specialization of diatoms from phago-mixotrophs to photoautotrophs.</title>
        <authorList>
            <person name="Ban H."/>
            <person name="Sato S."/>
            <person name="Yoshikawa S."/>
            <person name="Yamada K."/>
            <person name="Nakamura Y."/>
            <person name="Ichinomiya M."/>
            <person name="Sato N."/>
            <person name="Blanc-Mathieu R."/>
            <person name="Endo H."/>
            <person name="Kuwata A."/>
            <person name="Ogata H."/>
        </authorList>
    </citation>
    <scope>NUCLEOTIDE SEQUENCE [LARGE SCALE GENOMIC DNA]</scope>
    <source>
        <strain evidence="3">NIES 3699</strain>
    </source>
</reference>
<dbReference type="EMBL" id="BRXX01000271">
    <property type="protein sequence ID" value="GMI01838.1"/>
    <property type="molecule type" value="Genomic_DNA"/>
</dbReference>
<sequence>MKRSSSSVPLDEEVESQRCQTNDAAIDMQPAKDDQIMDTGPPPPTLVTSSTFLSTHQTSPLPIIDLRSPSEFTSSRLTNLSSPLVNLPFPSLLSSGLGCSLPPRSVPFDIILPSSPPPLTILSFFTSKLSSSTNSSRTPWLVRNYIITLSTFPQEFLTDVPQSIPGPRLWKPSVIVEEVLCEILREEGEGSVVDLGSGAGRDVAFLAENFPNSHFYGIDNHKGSSKRCLPLWCSRGVSETTHLVNINLKKLDVFFEFLEGQRPMRMCYAVRYLNRPLMAELGKSMREGEVFAIEHFVVNEDGSFPFDHPRIAEVLQLDEMERFFPEKDWTVLHKKIVKDSDAGRLLLNFCVRRK</sequence>
<name>A0A9W7F582_9STRA</name>
<accession>A0A9W7F582</accession>
<evidence type="ECO:0008006" key="4">
    <source>
        <dbReference type="Google" id="ProtNLM"/>
    </source>
</evidence>
<evidence type="ECO:0000313" key="2">
    <source>
        <dbReference type="EMBL" id="GMI01838.1"/>
    </source>
</evidence>